<dbReference type="Pfam" id="PF02449">
    <property type="entry name" value="Glyco_hydro_42"/>
    <property type="match status" value="1"/>
</dbReference>
<dbReference type="EMBL" id="JACJVO010000042">
    <property type="protein sequence ID" value="MBB6735122.1"/>
    <property type="molecule type" value="Genomic_DNA"/>
</dbReference>
<dbReference type="GO" id="GO:0004565">
    <property type="term" value="F:beta-galactosidase activity"/>
    <property type="evidence" value="ECO:0007669"/>
    <property type="project" value="InterPro"/>
</dbReference>
<dbReference type="Proteomes" id="UP000564644">
    <property type="component" value="Unassembled WGS sequence"/>
</dbReference>
<protein>
    <submittedName>
        <fullName evidence="5">Chitobiase/beta-hexosaminidase C-terminal domain-containing protein</fullName>
    </submittedName>
</protein>
<dbReference type="GO" id="GO:0009341">
    <property type="term" value="C:beta-galactosidase complex"/>
    <property type="evidence" value="ECO:0007669"/>
    <property type="project" value="InterPro"/>
</dbReference>
<comment type="caution">
    <text evidence="5">The sequence shown here is derived from an EMBL/GenBank/DDBJ whole genome shotgun (WGS) entry which is preliminary data.</text>
</comment>
<gene>
    <name evidence="5" type="ORF">H7C18_29840</name>
</gene>
<dbReference type="InterPro" id="IPR013529">
    <property type="entry name" value="Glyco_hydro_42_N"/>
</dbReference>
<organism evidence="5 6">
    <name type="scientific">Cohnella zeiphila</name>
    <dbReference type="NCBI Taxonomy" id="2761120"/>
    <lineage>
        <taxon>Bacteria</taxon>
        <taxon>Bacillati</taxon>
        <taxon>Bacillota</taxon>
        <taxon>Bacilli</taxon>
        <taxon>Bacillales</taxon>
        <taxon>Paenibacillaceae</taxon>
        <taxon>Cohnella</taxon>
    </lineage>
</organism>
<dbReference type="Gene3D" id="3.20.20.80">
    <property type="entry name" value="Glycosidases"/>
    <property type="match status" value="1"/>
</dbReference>
<dbReference type="InterPro" id="IPR017853">
    <property type="entry name" value="GH"/>
</dbReference>
<keyword evidence="1" id="KW-0378">Hydrolase</keyword>
<feature type="domain" description="Glycoside hydrolase family 42 N-terminal" evidence="3">
    <location>
        <begin position="696"/>
        <end position="847"/>
    </location>
</feature>
<evidence type="ECO:0000256" key="2">
    <source>
        <dbReference type="ARBA" id="ARBA00023295"/>
    </source>
</evidence>
<evidence type="ECO:0000259" key="4">
    <source>
        <dbReference type="Pfam" id="PF13290"/>
    </source>
</evidence>
<dbReference type="InterPro" id="IPR059177">
    <property type="entry name" value="GH29D-like_dom"/>
</dbReference>
<name>A0A7X0SS32_9BACL</name>
<reference evidence="5 6" key="1">
    <citation type="submission" date="2020-08" db="EMBL/GenBank/DDBJ databases">
        <title>Cohnella phylogeny.</title>
        <authorList>
            <person name="Dunlap C."/>
        </authorList>
    </citation>
    <scope>NUCLEOTIDE SEQUENCE [LARGE SCALE GENOMIC DNA]</scope>
    <source>
        <strain evidence="5 6">CBP 2801</strain>
    </source>
</reference>
<proteinExistence type="predicted"/>
<evidence type="ECO:0000313" key="6">
    <source>
        <dbReference type="Proteomes" id="UP000564644"/>
    </source>
</evidence>
<dbReference type="Pfam" id="PF13290">
    <property type="entry name" value="CHB_HEX_C_1"/>
    <property type="match status" value="1"/>
</dbReference>
<keyword evidence="2" id="KW-0326">Glycosidase</keyword>
<dbReference type="GO" id="GO:0005975">
    <property type="term" value="P:carbohydrate metabolic process"/>
    <property type="evidence" value="ECO:0007669"/>
    <property type="project" value="InterPro"/>
</dbReference>
<keyword evidence="6" id="KW-1185">Reference proteome</keyword>
<evidence type="ECO:0000259" key="3">
    <source>
        <dbReference type="Pfam" id="PF02449"/>
    </source>
</evidence>
<accession>A0A7X0SS32</accession>
<evidence type="ECO:0000313" key="5">
    <source>
        <dbReference type="EMBL" id="MBB6735122.1"/>
    </source>
</evidence>
<feature type="domain" description="GH29D-like beta-sandwich" evidence="4">
    <location>
        <begin position="183"/>
        <end position="241"/>
    </location>
</feature>
<sequence length="980" mass="108103">MAVRRKKTVLLLIYGLAALTVPPGTTLGDSPGFVIQVDDLQNWDATYDHSEALKLRTDPDEDRDSSLVESDGASGEYLVYQASGYLRSFAVYAYGAEGGTSNALRFYLSSDGKSYRSVEPDIHVDEGNPAAVTYESREFPSGTKYLKIVFAGTGAGTPTSIGKVILNGPGSVGASKPSGPVLYGSMVMLNRASEGDTVYYTTDGSDPRDSLTRKHYSDPIPILEKTVLKSTAVNHSGKDQAAASRVSTYTFDPYPVTAPAPGITDPLDDFKTAASKANLYLAKDNPSYYDNDGSRAVRSTTAQGMLLYRSDTDMTSFTVRSFYYSGQPFEKLRFFASSDGKTYEEVDADSYASGYAQSNWQPYAYESSDLPAHTRYLKIDLIGEAKSWTPQVSDVSIDRTTASVKLAESQDGDGYKATLSSATAGSRIYYRLNKGDDFLPYSGPIELQGYNQLETYAVKDGLVPSPIRSYSVNAGGAVQLDRFGQLESANFAGKVTSEAQLKADAQADATYYGSLKAPEDRDAYGGLAGSAEKYGLKATGYFAVQQLNGRPVMTTPDGNLYFNLGVNGVTPQETYTMVAGREEQFESIPSYASAYKAAYLGKDNFSYYLANKYIKTGSVPTEHDIYTEAIGRLQKWGFNGIGAYSPEKYGEEGKFPYVRMLPLDGMSWAKIDGLSLFDIYAPDAEAKLDKAIAAAVAPHKDDPMLVGYFIGNEYDFHRFYTEVPKLKASKAALKAKLVATLQAKYGTIAAFNAAWKTNFKSFSDLNEAELTLNASPAWRDMESFFSDYLNQFFGTVSKLYRKYDPNHLLLGDRWITTTFHNEKVRQTLSEVEGKYMDVISINYYTYKIETDLLNEVNELSGGKPILMSEFGYGTSEQGLQPLMLNSAVNQFQRGMRYRNFVEGVASLPYVVGADLFNYVDQAGLGRYWQGEWGEHYNSGLVNVADRPYKDYLSGIMATNDDIYKVVLGQRTKFYYDFSQK</sequence>
<evidence type="ECO:0000256" key="1">
    <source>
        <dbReference type="ARBA" id="ARBA00022801"/>
    </source>
</evidence>
<dbReference type="AlphaFoldDB" id="A0A7X0SS32"/>
<dbReference type="SUPFAM" id="SSF51445">
    <property type="entry name" value="(Trans)glycosidases"/>
    <property type="match status" value="1"/>
</dbReference>